<reference evidence="1 2" key="1">
    <citation type="submission" date="2020-08" db="EMBL/GenBank/DDBJ databases">
        <title>Genomic Encyclopedia of Type Strains, Phase IV (KMG-IV): sequencing the most valuable type-strain genomes for metagenomic binning, comparative biology and taxonomic classification.</title>
        <authorList>
            <person name="Goeker M."/>
        </authorList>
    </citation>
    <scope>NUCLEOTIDE SEQUENCE [LARGE SCALE GENOMIC DNA]</scope>
    <source>
        <strain evidence="1 2">DSM 103725</strain>
    </source>
</reference>
<dbReference type="EMBL" id="JACHGY010000002">
    <property type="protein sequence ID" value="MBB6431729.1"/>
    <property type="molecule type" value="Genomic_DNA"/>
</dbReference>
<proteinExistence type="predicted"/>
<protein>
    <submittedName>
        <fullName evidence="1">Putative repeat protein (TIGR04138 family)</fullName>
    </submittedName>
</protein>
<dbReference type="InterPro" id="IPR026406">
    <property type="entry name" value="Ver/Plancto_CHP"/>
</dbReference>
<evidence type="ECO:0000313" key="2">
    <source>
        <dbReference type="Proteomes" id="UP000541810"/>
    </source>
</evidence>
<keyword evidence="2" id="KW-1185">Reference proteome</keyword>
<dbReference type="AlphaFoldDB" id="A0A7X0LM95"/>
<organism evidence="1 2">
    <name type="scientific">Algisphaera agarilytica</name>
    <dbReference type="NCBI Taxonomy" id="1385975"/>
    <lineage>
        <taxon>Bacteria</taxon>
        <taxon>Pseudomonadati</taxon>
        <taxon>Planctomycetota</taxon>
        <taxon>Phycisphaerae</taxon>
        <taxon>Phycisphaerales</taxon>
        <taxon>Phycisphaeraceae</taxon>
        <taxon>Algisphaera</taxon>
    </lineage>
</organism>
<sequence length="132" mass="14945">MMSVALSEAVNSTRYPLDAFVFVQRGLDFTVRREHGELTEDYDPEDPDQPSRHISGRVLCEGLRDYAIQQYGLLAGTVLRRWRITKCEDFGHIVFAMVESGMMHKTEDDSLADFENVYSFRDAFGSSALALG</sequence>
<name>A0A7X0LM95_9BACT</name>
<comment type="caution">
    <text evidence="1">The sequence shown here is derived from an EMBL/GenBank/DDBJ whole genome shotgun (WGS) entry which is preliminary data.</text>
</comment>
<gene>
    <name evidence="1" type="ORF">HNQ40_003612</name>
</gene>
<dbReference type="Proteomes" id="UP000541810">
    <property type="component" value="Unassembled WGS sequence"/>
</dbReference>
<evidence type="ECO:0000313" key="1">
    <source>
        <dbReference type="EMBL" id="MBB6431729.1"/>
    </source>
</evidence>
<accession>A0A7X0LM95</accession>
<dbReference type="NCBIfam" id="TIGR04138">
    <property type="entry name" value="Plancto_Ver_chp"/>
    <property type="match status" value="1"/>
</dbReference>